<accession>A0A8I1AG34</accession>
<dbReference type="EMBL" id="CP092085">
    <property type="protein sequence ID" value="UUN96134.1"/>
    <property type="molecule type" value="Genomic_DNA"/>
</dbReference>
<proteinExistence type="predicted"/>
<evidence type="ECO:0000313" key="2">
    <source>
        <dbReference type="Proteomes" id="UP000644140"/>
    </source>
</evidence>
<organism evidence="1 2">
    <name type="scientific">Acinetobacter bereziniae</name>
    <name type="common">Acinetobacter genomosp. 10</name>
    <dbReference type="NCBI Taxonomy" id="106648"/>
    <lineage>
        <taxon>Bacteria</taxon>
        <taxon>Pseudomonadati</taxon>
        <taxon>Pseudomonadota</taxon>
        <taxon>Gammaproteobacteria</taxon>
        <taxon>Moraxellales</taxon>
        <taxon>Moraxellaceae</taxon>
        <taxon>Acinetobacter</taxon>
    </lineage>
</organism>
<reference evidence="1" key="1">
    <citation type="submission" date="2022-02" db="EMBL/GenBank/DDBJ databases">
        <title>Characterization of Tn125 harboring carbapenem-resistant Acinetobacter bereziniae clinical isolates.</title>
        <authorList>
            <person name="Wong N.-K."/>
            <person name="Pan Q."/>
        </authorList>
    </citation>
    <scope>NUCLEOTIDE SEQUENCE</scope>
    <source>
        <strain evidence="1">GD03393</strain>
    </source>
</reference>
<evidence type="ECO:0000313" key="1">
    <source>
        <dbReference type="EMBL" id="UUN96134.1"/>
    </source>
</evidence>
<gene>
    <name evidence="1" type="ORF">I9054_012125</name>
</gene>
<dbReference type="AlphaFoldDB" id="A0A8I1AG34"/>
<dbReference type="Proteomes" id="UP000644140">
    <property type="component" value="Chromosome"/>
</dbReference>
<name>A0A8I1AG34_ACIBZ</name>
<protein>
    <submittedName>
        <fullName evidence="1">Uncharacterized protein</fullName>
    </submittedName>
</protein>
<dbReference type="RefSeq" id="WP_198114563.1">
    <property type="nucleotide sequence ID" value="NZ_CP066121.1"/>
</dbReference>
<sequence length="439" mass="47618">MNNIALRVFWTNSPMPIQQKVKTPDFVLDVPFGNVLIVDTGTVIAPVQSVNNKTGHVVLNADDVDADQKGSANTVKQLLSQEIQQVKTLAETNQLNLSQKVEIDDFDITQEQVELNRLAILSKADIQALAQLALLVDTKADQSYVKEQIANLVGSAPEELDTIYELVEALQAGSNLLESLNEGVAIRVRFDIATQALTEIQKQNARTNIGAEKLGTAQEIVSRITAQSLGAATAAQGAKADTALQSADVAPVALSGLFSSLTGQNKIFDVIHNAYQIGSNSTIVATDTLGQMLGKLQAQINSGSKVEWVNGRSIGTWFESSTIDSSRSYLEFARINGDIWIRGEIFPISNQTSNQAYIALTDQRYTRLKREPANNGGHYVCTFNAYQAGIAVVLYAWIRKDTDTCTIEIRYLSGSINSVNNGNPSLNITTTCLGKLLNP</sequence>